<dbReference type="Pfam" id="PF24626">
    <property type="entry name" value="SH3_Tf2-1"/>
    <property type="match status" value="1"/>
</dbReference>
<protein>
    <submittedName>
        <fullName evidence="2">DNA/RNA polymerases superfamily protein</fullName>
    </submittedName>
</protein>
<dbReference type="InterPro" id="IPR056924">
    <property type="entry name" value="SH3_Tf2-1"/>
</dbReference>
<dbReference type="AlphaFoldDB" id="A0A5B6X3J6"/>
<feature type="domain" description="Tf2-1-like SH3-like" evidence="1">
    <location>
        <begin position="184"/>
        <end position="218"/>
    </location>
</feature>
<dbReference type="PANTHER" id="PTHR45835:SF99">
    <property type="entry name" value="CHROMO DOMAIN-CONTAINING PROTEIN-RELATED"/>
    <property type="match status" value="1"/>
</dbReference>
<name>A0A5B6X3J6_9ROSI</name>
<dbReference type="InterPro" id="IPR012337">
    <property type="entry name" value="RNaseH-like_sf"/>
</dbReference>
<accession>A0A5B6X3J6</accession>
<dbReference type="PANTHER" id="PTHR45835">
    <property type="entry name" value="YALI0A06105P"/>
    <property type="match status" value="1"/>
</dbReference>
<dbReference type="Proteomes" id="UP000325315">
    <property type="component" value="Unassembled WGS sequence"/>
</dbReference>
<comment type="caution">
    <text evidence="2">The sequence shown here is derived from an EMBL/GenBank/DDBJ whole genome shotgun (WGS) entry which is preliminary data.</text>
</comment>
<proteinExistence type="predicted"/>
<dbReference type="Gene3D" id="3.30.420.10">
    <property type="entry name" value="Ribonuclease H-like superfamily/Ribonuclease H"/>
    <property type="match status" value="1"/>
</dbReference>
<dbReference type="EMBL" id="SMMG02000001">
    <property type="protein sequence ID" value="KAA3487682.1"/>
    <property type="molecule type" value="Genomic_DNA"/>
</dbReference>
<dbReference type="OrthoDB" id="996347at2759"/>
<dbReference type="InterPro" id="IPR036397">
    <property type="entry name" value="RNaseH_sf"/>
</dbReference>
<evidence type="ECO:0000313" key="2">
    <source>
        <dbReference type="EMBL" id="KAA3487682.1"/>
    </source>
</evidence>
<sequence>MDFVSGLPLTLKKKDVIWVVVDRLTKSTHFIPVRTDYSLDRLAKLYISVIVRLHGKKLQEAVGTMLNFSTAFHPQTDGQTERVIQILEDMLRCCVLEFEGSWEKYLPLIEFAYNISFQSSIKMAFGKKIHGVELIREIEEKLKTICDSLKEASDPHKSYVDLKRKEIEFQVRDRAFLKVSLWKKIVERIVPIAYRLALPPELEKIRNVFHISMLCRYRSDPSHVISPTNFLYNEESIRILAREMKELRNKCIALVKVLWHKHGIEEAT</sequence>
<evidence type="ECO:0000259" key="1">
    <source>
        <dbReference type="Pfam" id="PF24626"/>
    </source>
</evidence>
<dbReference type="GO" id="GO:0003676">
    <property type="term" value="F:nucleic acid binding"/>
    <property type="evidence" value="ECO:0007669"/>
    <property type="project" value="InterPro"/>
</dbReference>
<evidence type="ECO:0000313" key="3">
    <source>
        <dbReference type="Proteomes" id="UP000325315"/>
    </source>
</evidence>
<keyword evidence="3" id="KW-1185">Reference proteome</keyword>
<reference evidence="3" key="1">
    <citation type="journal article" date="2019" name="Plant Biotechnol. J.">
        <title>Genome sequencing of the Australian wild diploid species Gossypium australe highlights disease resistance and delayed gland morphogenesis.</title>
        <authorList>
            <person name="Cai Y."/>
            <person name="Cai X."/>
            <person name="Wang Q."/>
            <person name="Wang P."/>
            <person name="Zhang Y."/>
            <person name="Cai C."/>
            <person name="Xu Y."/>
            <person name="Wang K."/>
            <person name="Zhou Z."/>
            <person name="Wang C."/>
            <person name="Geng S."/>
            <person name="Li B."/>
            <person name="Dong Q."/>
            <person name="Hou Y."/>
            <person name="Wang H."/>
            <person name="Ai P."/>
            <person name="Liu Z."/>
            <person name="Yi F."/>
            <person name="Sun M."/>
            <person name="An G."/>
            <person name="Cheng J."/>
            <person name="Zhang Y."/>
            <person name="Shi Q."/>
            <person name="Xie Y."/>
            <person name="Shi X."/>
            <person name="Chang Y."/>
            <person name="Huang F."/>
            <person name="Chen Y."/>
            <person name="Hong S."/>
            <person name="Mi L."/>
            <person name="Sun Q."/>
            <person name="Zhang L."/>
            <person name="Zhou B."/>
            <person name="Peng R."/>
            <person name="Zhang X."/>
            <person name="Liu F."/>
        </authorList>
    </citation>
    <scope>NUCLEOTIDE SEQUENCE [LARGE SCALE GENOMIC DNA]</scope>
    <source>
        <strain evidence="3">cv. PA1801</strain>
    </source>
</reference>
<gene>
    <name evidence="2" type="ORF">EPI10_031496</name>
</gene>
<organism evidence="2 3">
    <name type="scientific">Gossypium australe</name>
    <dbReference type="NCBI Taxonomy" id="47621"/>
    <lineage>
        <taxon>Eukaryota</taxon>
        <taxon>Viridiplantae</taxon>
        <taxon>Streptophyta</taxon>
        <taxon>Embryophyta</taxon>
        <taxon>Tracheophyta</taxon>
        <taxon>Spermatophyta</taxon>
        <taxon>Magnoliopsida</taxon>
        <taxon>eudicotyledons</taxon>
        <taxon>Gunneridae</taxon>
        <taxon>Pentapetalae</taxon>
        <taxon>rosids</taxon>
        <taxon>malvids</taxon>
        <taxon>Malvales</taxon>
        <taxon>Malvaceae</taxon>
        <taxon>Malvoideae</taxon>
        <taxon>Gossypium</taxon>
    </lineage>
</organism>
<dbReference type="SUPFAM" id="SSF53098">
    <property type="entry name" value="Ribonuclease H-like"/>
    <property type="match status" value="1"/>
</dbReference>